<protein>
    <submittedName>
        <fullName evidence="2">ABC transporter permease</fullName>
    </submittedName>
</protein>
<dbReference type="AlphaFoldDB" id="A0A4Q8M9T5"/>
<organism evidence="2 3">
    <name type="scientific">Pseudoxanthomonas winnipegensis</name>
    <dbReference type="NCBI Taxonomy" id="2480810"/>
    <lineage>
        <taxon>Bacteria</taxon>
        <taxon>Pseudomonadati</taxon>
        <taxon>Pseudomonadota</taxon>
        <taxon>Gammaproteobacteria</taxon>
        <taxon>Lysobacterales</taxon>
        <taxon>Lysobacteraceae</taxon>
        <taxon>Pseudoxanthomonas</taxon>
    </lineage>
</organism>
<accession>A0A4Q8M9T5</accession>
<keyword evidence="1" id="KW-0472">Membrane</keyword>
<feature type="transmembrane region" description="Helical" evidence="1">
    <location>
        <begin position="135"/>
        <end position="163"/>
    </location>
</feature>
<dbReference type="RefSeq" id="WP_130533258.1">
    <property type="nucleotide sequence ID" value="NZ_SHMG01000001.1"/>
</dbReference>
<keyword evidence="1" id="KW-0812">Transmembrane</keyword>
<dbReference type="OrthoDB" id="118685at2"/>
<gene>
    <name evidence="2" type="ORF">EA655_02105</name>
</gene>
<feature type="transmembrane region" description="Helical" evidence="1">
    <location>
        <begin position="183"/>
        <end position="205"/>
    </location>
</feature>
<evidence type="ECO:0000313" key="3">
    <source>
        <dbReference type="Proteomes" id="UP000294164"/>
    </source>
</evidence>
<feature type="transmembrane region" description="Helical" evidence="1">
    <location>
        <begin position="301"/>
        <end position="324"/>
    </location>
</feature>
<feature type="transmembrane region" description="Helical" evidence="1">
    <location>
        <begin position="81"/>
        <end position="103"/>
    </location>
</feature>
<proteinExistence type="predicted"/>
<evidence type="ECO:0000313" key="2">
    <source>
        <dbReference type="EMBL" id="TAA46495.1"/>
    </source>
</evidence>
<name>A0A4Q8M9T5_9GAMM</name>
<evidence type="ECO:0000256" key="1">
    <source>
        <dbReference type="SAM" id="Phobius"/>
    </source>
</evidence>
<feature type="transmembrane region" description="Helical" evidence="1">
    <location>
        <begin position="29"/>
        <end position="53"/>
    </location>
</feature>
<dbReference type="Proteomes" id="UP000294164">
    <property type="component" value="Unassembled WGS sequence"/>
</dbReference>
<sequence>MNAPARTLTKPGVFAWLLRREYWENRGGFLWAQVITGGIVLFFAALGAVIGAIQMRNHMAGDTVGNDFSSLATGYGVAGDIALLAGFAISSVVVAFVVFFYCLGSLYNDRHDRSVLFWKSLPVSDTMTVGSKLTWALLLTQVVSLVVGLLVGLGLWVIIAVASSAAGLPGAGAIFTASHPFRIIGAMLATLPIYVLWSLPAIGWLMLCSAWARRVPFLWAVLVPLLLCLVVSIMSAMPGVRLSVGPVWYAVMYRGLLSVIPGMWQPARMAHNETAESALNAAKDPSDSLRMGLHNLTDPSIYASADLWIGAAVGIALIALAVVIRRRRDDA</sequence>
<feature type="transmembrane region" description="Helical" evidence="1">
    <location>
        <begin position="217"/>
        <end position="237"/>
    </location>
</feature>
<reference evidence="2 3" key="1">
    <citation type="submission" date="2019-02" db="EMBL/GenBank/DDBJ databases">
        <title>WGS of Pseudoxanthomonas species novum from clinical isolates.</title>
        <authorList>
            <person name="Bernier A.-M."/>
            <person name="Bernard K."/>
            <person name="Vachon A."/>
        </authorList>
    </citation>
    <scope>NUCLEOTIDE SEQUENCE [LARGE SCALE GENOMIC DNA]</scope>
    <source>
        <strain evidence="2 3">NML130969</strain>
    </source>
</reference>
<dbReference type="EMBL" id="SHMG01000001">
    <property type="protein sequence ID" value="TAA46495.1"/>
    <property type="molecule type" value="Genomic_DNA"/>
</dbReference>
<keyword evidence="1" id="KW-1133">Transmembrane helix</keyword>
<comment type="caution">
    <text evidence="2">The sequence shown here is derived from an EMBL/GenBank/DDBJ whole genome shotgun (WGS) entry which is preliminary data.</text>
</comment>